<protein>
    <submittedName>
        <fullName evidence="2">Uncharacterized protein</fullName>
    </submittedName>
</protein>
<sequence>MKSALNIFICFLPSYVFAFIRFLPFYFLKFYKNKKTHS</sequence>
<keyword evidence="1" id="KW-0812">Transmembrane</keyword>
<feature type="transmembrane region" description="Helical" evidence="1">
    <location>
        <begin position="6"/>
        <end position="28"/>
    </location>
</feature>
<evidence type="ECO:0000256" key="1">
    <source>
        <dbReference type="SAM" id="Phobius"/>
    </source>
</evidence>
<comment type="caution">
    <text evidence="2">The sequence shown here is derived from an EMBL/GenBank/DDBJ whole genome shotgun (WGS) entry which is preliminary data.</text>
</comment>
<organism evidence="2 3">
    <name type="scientific">Hydrogenibacillus schlegelii</name>
    <name type="common">Bacillus schlegelii</name>
    <dbReference type="NCBI Taxonomy" id="1484"/>
    <lineage>
        <taxon>Bacteria</taxon>
        <taxon>Bacillati</taxon>
        <taxon>Bacillota</taxon>
        <taxon>Bacilli</taxon>
        <taxon>Bacillales</taxon>
        <taxon>Bacillales Family X. Incertae Sedis</taxon>
        <taxon>Hydrogenibacillus</taxon>
    </lineage>
</organism>
<proteinExistence type="predicted"/>
<name>A0A2T5G3J1_HYDSH</name>
<reference evidence="2 3" key="1">
    <citation type="submission" date="2017-08" db="EMBL/GenBank/DDBJ databases">
        <title>Burning lignite coal seam in the remote Altai Mountains harbors a hydrogen-driven thermophilic microbial community.</title>
        <authorList>
            <person name="Kadnikov V.V."/>
            <person name="Mardanov A.V."/>
            <person name="Ivasenko D."/>
            <person name="Beletsky A.V."/>
            <person name="Karnachuk O.V."/>
            <person name="Ravin N.V."/>
        </authorList>
    </citation>
    <scope>NUCLEOTIDE SEQUENCE [LARGE SCALE GENOMIC DNA]</scope>
    <source>
        <strain evidence="2">AL33</strain>
    </source>
</reference>
<accession>A0A2T5G3J1</accession>
<dbReference type="AlphaFoldDB" id="A0A2T5G3J1"/>
<dbReference type="EMBL" id="PEBV01000082">
    <property type="protein sequence ID" value="PTQ50759.1"/>
    <property type="molecule type" value="Genomic_DNA"/>
</dbReference>
<gene>
    <name evidence="2" type="ORF">HSCHL_0047</name>
</gene>
<evidence type="ECO:0000313" key="3">
    <source>
        <dbReference type="Proteomes" id="UP000244180"/>
    </source>
</evidence>
<dbReference type="Proteomes" id="UP000244180">
    <property type="component" value="Unassembled WGS sequence"/>
</dbReference>
<keyword evidence="1" id="KW-1133">Transmembrane helix</keyword>
<keyword evidence="1" id="KW-0472">Membrane</keyword>
<evidence type="ECO:0000313" key="2">
    <source>
        <dbReference type="EMBL" id="PTQ50759.1"/>
    </source>
</evidence>